<sequence>MQSFHYWSVTQVTTWRDALTISALIDPKRLDRYATDLANGPTISDGNGDSMMSLARICWLVADVWKTNGSLKTASSLRGRNCSVTNAAFSS</sequence>
<dbReference type="HOGENOM" id="CLU_2428517_0_0_1"/>
<reference evidence="1 2" key="1">
    <citation type="submission" date="2014-04" db="EMBL/GenBank/DDBJ databases">
        <authorList>
            <consortium name="DOE Joint Genome Institute"/>
            <person name="Kuo A."/>
            <person name="Ruytinx J."/>
            <person name="Rineau F."/>
            <person name="Colpaert J."/>
            <person name="Kohler A."/>
            <person name="Nagy L.G."/>
            <person name="Floudas D."/>
            <person name="Copeland A."/>
            <person name="Barry K.W."/>
            <person name="Cichocki N."/>
            <person name="Veneault-Fourrey C."/>
            <person name="LaButti K."/>
            <person name="Lindquist E.A."/>
            <person name="Lipzen A."/>
            <person name="Lundell T."/>
            <person name="Morin E."/>
            <person name="Murat C."/>
            <person name="Sun H."/>
            <person name="Tunlid A."/>
            <person name="Henrissat B."/>
            <person name="Grigoriev I.V."/>
            <person name="Hibbett D.S."/>
            <person name="Martin F."/>
            <person name="Nordberg H.P."/>
            <person name="Cantor M.N."/>
            <person name="Hua S.X."/>
        </authorList>
    </citation>
    <scope>NUCLEOTIDE SEQUENCE [LARGE SCALE GENOMIC DNA]</scope>
    <source>
        <strain evidence="1 2">UH-Slu-Lm8-n1</strain>
    </source>
</reference>
<reference evidence="2" key="2">
    <citation type="submission" date="2015-01" db="EMBL/GenBank/DDBJ databases">
        <title>Evolutionary Origins and Diversification of the Mycorrhizal Mutualists.</title>
        <authorList>
            <consortium name="DOE Joint Genome Institute"/>
            <consortium name="Mycorrhizal Genomics Consortium"/>
            <person name="Kohler A."/>
            <person name="Kuo A."/>
            <person name="Nagy L.G."/>
            <person name="Floudas D."/>
            <person name="Copeland A."/>
            <person name="Barry K.W."/>
            <person name="Cichocki N."/>
            <person name="Veneault-Fourrey C."/>
            <person name="LaButti K."/>
            <person name="Lindquist E.A."/>
            <person name="Lipzen A."/>
            <person name="Lundell T."/>
            <person name="Morin E."/>
            <person name="Murat C."/>
            <person name="Riley R."/>
            <person name="Ohm R."/>
            <person name="Sun H."/>
            <person name="Tunlid A."/>
            <person name="Henrissat B."/>
            <person name="Grigoriev I.V."/>
            <person name="Hibbett D.S."/>
            <person name="Martin F."/>
        </authorList>
    </citation>
    <scope>NUCLEOTIDE SEQUENCE [LARGE SCALE GENOMIC DNA]</scope>
    <source>
        <strain evidence="2">UH-Slu-Lm8-n1</strain>
    </source>
</reference>
<evidence type="ECO:0000313" key="2">
    <source>
        <dbReference type="Proteomes" id="UP000054485"/>
    </source>
</evidence>
<evidence type="ECO:0000313" key="1">
    <source>
        <dbReference type="EMBL" id="KIK41574.1"/>
    </source>
</evidence>
<proteinExistence type="predicted"/>
<dbReference type="AlphaFoldDB" id="A0A0D0AUE9"/>
<accession>A0A0D0AUE9</accession>
<protein>
    <submittedName>
        <fullName evidence="1">Uncharacterized protein</fullName>
    </submittedName>
</protein>
<gene>
    <name evidence="1" type="ORF">CY34DRAFT_200479</name>
</gene>
<keyword evidence="2" id="KW-1185">Reference proteome</keyword>
<name>A0A0D0AUE9_9AGAM</name>
<dbReference type="InParanoid" id="A0A0D0AUE9"/>
<dbReference type="EMBL" id="KN835265">
    <property type="protein sequence ID" value="KIK41574.1"/>
    <property type="molecule type" value="Genomic_DNA"/>
</dbReference>
<dbReference type="Proteomes" id="UP000054485">
    <property type="component" value="Unassembled WGS sequence"/>
</dbReference>
<organism evidence="1 2">
    <name type="scientific">Suillus luteus UH-Slu-Lm8-n1</name>
    <dbReference type="NCBI Taxonomy" id="930992"/>
    <lineage>
        <taxon>Eukaryota</taxon>
        <taxon>Fungi</taxon>
        <taxon>Dikarya</taxon>
        <taxon>Basidiomycota</taxon>
        <taxon>Agaricomycotina</taxon>
        <taxon>Agaricomycetes</taxon>
        <taxon>Agaricomycetidae</taxon>
        <taxon>Boletales</taxon>
        <taxon>Suillineae</taxon>
        <taxon>Suillaceae</taxon>
        <taxon>Suillus</taxon>
    </lineage>
</organism>